<accession>A0A1T3NUU8</accession>
<evidence type="ECO:0000313" key="2">
    <source>
        <dbReference type="EMBL" id="OPC80515.1"/>
    </source>
</evidence>
<proteinExistence type="predicted"/>
<dbReference type="Proteomes" id="UP000190037">
    <property type="component" value="Unassembled WGS sequence"/>
</dbReference>
<dbReference type="AlphaFoldDB" id="A0A1T3NUU8"/>
<dbReference type="EMBL" id="MWQN01000001">
    <property type="protein sequence ID" value="OPC80515.1"/>
    <property type="molecule type" value="Genomic_DNA"/>
</dbReference>
<dbReference type="STRING" id="159449.B4N89_05715"/>
<keyword evidence="3" id="KW-1185">Reference proteome</keyword>
<evidence type="ECO:0000313" key="3">
    <source>
        <dbReference type="Proteomes" id="UP000190037"/>
    </source>
</evidence>
<dbReference type="RefSeq" id="WP_078974774.1">
    <property type="nucleotide sequence ID" value="NZ_MWQN01000001.1"/>
</dbReference>
<comment type="caution">
    <text evidence="2">The sequence shown here is derived from an EMBL/GenBank/DDBJ whole genome shotgun (WGS) entry which is preliminary data.</text>
</comment>
<dbReference type="InterPro" id="IPR003325">
    <property type="entry name" value="TerD"/>
</dbReference>
<dbReference type="Pfam" id="PF02342">
    <property type="entry name" value="TerD"/>
    <property type="match status" value="1"/>
</dbReference>
<evidence type="ECO:0000259" key="1">
    <source>
        <dbReference type="Pfam" id="PF02342"/>
    </source>
</evidence>
<organism evidence="2 3">
    <name type="scientific">Embleya scabrispora</name>
    <dbReference type="NCBI Taxonomy" id="159449"/>
    <lineage>
        <taxon>Bacteria</taxon>
        <taxon>Bacillati</taxon>
        <taxon>Actinomycetota</taxon>
        <taxon>Actinomycetes</taxon>
        <taxon>Kitasatosporales</taxon>
        <taxon>Streptomycetaceae</taxon>
        <taxon>Embleya</taxon>
    </lineage>
</organism>
<dbReference type="CDD" id="cd06974">
    <property type="entry name" value="TerD_like"/>
    <property type="match status" value="1"/>
</dbReference>
<name>A0A1T3NUU8_9ACTN</name>
<feature type="domain" description="TerD" evidence="1">
    <location>
        <begin position="1"/>
        <end position="180"/>
    </location>
</feature>
<dbReference type="PANTHER" id="PTHR32097:SF17">
    <property type="entry name" value="CAMP-BINDING PROTEIN 1-RELATED"/>
    <property type="match status" value="1"/>
</dbReference>
<dbReference type="OrthoDB" id="6656650at2"/>
<dbReference type="Gene3D" id="2.60.60.30">
    <property type="entry name" value="sav2460 like domains"/>
    <property type="match status" value="1"/>
</dbReference>
<gene>
    <name evidence="2" type="ORF">B4N89_05715</name>
</gene>
<sequence>MTVVLAQGESVTIGKGEAGSAARVRMGLGWDAVKHKGLRPGLQALTGVDLDASCLLFDADHHLVDTVWPRQLVSKDGAVTHTGDNTTGAGDGDDESIIVDLATLSPRVTALVFTVSADSSHAFSRVANAYCRLVDEHDDSEIVRYELSEHGGHDAQIMVKLARAADGWQATAIGQAAKGNTYHDLLPEILKHL</sequence>
<protein>
    <submittedName>
        <fullName evidence="2">Stress protein</fullName>
    </submittedName>
</protein>
<dbReference type="InterPro" id="IPR051324">
    <property type="entry name" value="Stress/Tellurium_Resist"/>
</dbReference>
<dbReference type="PANTHER" id="PTHR32097">
    <property type="entry name" value="CAMP-BINDING PROTEIN 1-RELATED"/>
    <property type="match status" value="1"/>
</dbReference>
<reference evidence="2 3" key="1">
    <citation type="submission" date="2017-03" db="EMBL/GenBank/DDBJ databases">
        <title>Draft genome sequence of Streptomyces scabrisporus NF3, endophyte isolated from Amphipterygium adstringens.</title>
        <authorList>
            <person name="Vazquez M."/>
            <person name="Ceapa C.D."/>
            <person name="Rodriguez Luna D."/>
            <person name="Sanchez Esquivel S."/>
        </authorList>
    </citation>
    <scope>NUCLEOTIDE SEQUENCE [LARGE SCALE GENOMIC DNA]</scope>
    <source>
        <strain evidence="2 3">NF3</strain>
    </source>
</reference>